<dbReference type="Pfam" id="PF13848">
    <property type="entry name" value="Thioredoxin_6"/>
    <property type="match status" value="1"/>
</dbReference>
<dbReference type="SUPFAM" id="SSF52833">
    <property type="entry name" value="Thioredoxin-like"/>
    <property type="match status" value="3"/>
</dbReference>
<protein>
    <recommendedName>
        <fullName evidence="4">protein disulfide-isomerase</fullName>
        <ecNumber evidence="4">5.3.4.1</ecNumber>
    </recommendedName>
</protein>
<reference evidence="8 9" key="1">
    <citation type="submission" date="2014-04" db="EMBL/GenBank/DDBJ databases">
        <authorList>
            <consortium name="DOE Joint Genome Institute"/>
            <person name="Kuo A."/>
            <person name="Martino E."/>
            <person name="Perotto S."/>
            <person name="Kohler A."/>
            <person name="Nagy L.G."/>
            <person name="Floudas D."/>
            <person name="Copeland A."/>
            <person name="Barry K.W."/>
            <person name="Cichocki N."/>
            <person name="Veneault-Fourrey C."/>
            <person name="LaButti K."/>
            <person name="Lindquist E.A."/>
            <person name="Lipzen A."/>
            <person name="Lundell T."/>
            <person name="Morin E."/>
            <person name="Murat C."/>
            <person name="Sun H."/>
            <person name="Tunlid A."/>
            <person name="Henrissat B."/>
            <person name="Grigoriev I.V."/>
            <person name="Hibbett D.S."/>
            <person name="Martin F."/>
            <person name="Nordberg H.P."/>
            <person name="Cantor M.N."/>
            <person name="Hua S.X."/>
        </authorList>
    </citation>
    <scope>NUCLEOTIDE SEQUENCE [LARGE SCALE GENOMIC DNA]</scope>
    <source>
        <strain evidence="8 9">Zn</strain>
    </source>
</reference>
<dbReference type="EMBL" id="KN832872">
    <property type="protein sequence ID" value="KIN05108.1"/>
    <property type="molecule type" value="Genomic_DNA"/>
</dbReference>
<dbReference type="CDD" id="cd02982">
    <property type="entry name" value="PDI_b'_family"/>
    <property type="match status" value="1"/>
</dbReference>
<dbReference type="InterPro" id="IPR036249">
    <property type="entry name" value="Thioredoxin-like_sf"/>
</dbReference>
<evidence type="ECO:0000256" key="7">
    <source>
        <dbReference type="ARBA" id="ARBA00023284"/>
    </source>
</evidence>
<comment type="catalytic activity">
    <reaction evidence="1">
        <text>Catalyzes the rearrangement of -S-S- bonds in proteins.</text>
        <dbReference type="EC" id="5.3.4.1"/>
    </reaction>
</comment>
<sequence>ETEIPLISIDCVRETKLCEESGVISYPAIRLFRKDGSITRYRGPRKASSILPFLRRSERPVVSTLEKKSLPSFKYIDEDVFVAYMDQKDTELKSRFTTLAAHNRGTFTFGIVSDAALARAEKVTLGCVVRYKAGEDEQTLCGQSRLDILQEFVEKSTTPLIGEMTRRNQLKYLQAGKSLVYIFAEAESERVAYNREFKHLAKKYQEYLNFVIIDAVEYAYMAPALGLRAGIFPALAVQNQMMGQVFPFDQARDITPEAAEGFVLDIVQGKTQPSSGTTEEGIVHDDL</sequence>
<dbReference type="Gene3D" id="3.40.30.10">
    <property type="entry name" value="Glutaredoxin"/>
    <property type="match status" value="3"/>
</dbReference>
<evidence type="ECO:0000256" key="3">
    <source>
        <dbReference type="ARBA" id="ARBA00006347"/>
    </source>
</evidence>
<dbReference type="GO" id="GO:0003756">
    <property type="term" value="F:protein disulfide isomerase activity"/>
    <property type="evidence" value="ECO:0007669"/>
    <property type="project" value="UniProtKB-EC"/>
</dbReference>
<evidence type="ECO:0000256" key="2">
    <source>
        <dbReference type="ARBA" id="ARBA00004319"/>
    </source>
</evidence>
<dbReference type="HOGENOM" id="CLU_025879_0_0_1"/>
<organism evidence="8 9">
    <name type="scientific">Oidiodendron maius (strain Zn)</name>
    <dbReference type="NCBI Taxonomy" id="913774"/>
    <lineage>
        <taxon>Eukaryota</taxon>
        <taxon>Fungi</taxon>
        <taxon>Dikarya</taxon>
        <taxon>Ascomycota</taxon>
        <taxon>Pezizomycotina</taxon>
        <taxon>Leotiomycetes</taxon>
        <taxon>Leotiomycetes incertae sedis</taxon>
        <taxon>Myxotrichaceae</taxon>
        <taxon>Oidiodendron</taxon>
    </lineage>
</organism>
<name>A0A0C3DSS4_OIDMZ</name>
<evidence type="ECO:0000256" key="4">
    <source>
        <dbReference type="ARBA" id="ARBA00012723"/>
    </source>
</evidence>
<keyword evidence="6" id="KW-0413">Isomerase</keyword>
<dbReference type="GO" id="GO:0005788">
    <property type="term" value="C:endoplasmic reticulum lumen"/>
    <property type="evidence" value="ECO:0007669"/>
    <property type="project" value="UniProtKB-SubCell"/>
</dbReference>
<proteinExistence type="inferred from homology"/>
<keyword evidence="9" id="KW-1185">Reference proteome</keyword>
<evidence type="ECO:0000256" key="5">
    <source>
        <dbReference type="ARBA" id="ARBA00022824"/>
    </source>
</evidence>
<dbReference type="STRING" id="913774.A0A0C3DSS4"/>
<dbReference type="PANTHER" id="PTHR18929:SF132">
    <property type="entry name" value="PROTEIN DISULFIDE-ISOMERASE A3"/>
    <property type="match status" value="1"/>
</dbReference>
<dbReference type="PANTHER" id="PTHR18929">
    <property type="entry name" value="PROTEIN DISULFIDE ISOMERASE"/>
    <property type="match status" value="1"/>
</dbReference>
<gene>
    <name evidence="8" type="ORF">OIDMADRAFT_116210</name>
</gene>
<keyword evidence="5" id="KW-0256">Endoplasmic reticulum</keyword>
<evidence type="ECO:0000313" key="8">
    <source>
        <dbReference type="EMBL" id="KIN05108.1"/>
    </source>
</evidence>
<dbReference type="EC" id="5.3.4.1" evidence="4"/>
<dbReference type="OrthoDB" id="427280at2759"/>
<reference evidence="9" key="2">
    <citation type="submission" date="2015-01" db="EMBL/GenBank/DDBJ databases">
        <title>Evolutionary Origins and Diversification of the Mycorrhizal Mutualists.</title>
        <authorList>
            <consortium name="DOE Joint Genome Institute"/>
            <consortium name="Mycorrhizal Genomics Consortium"/>
            <person name="Kohler A."/>
            <person name="Kuo A."/>
            <person name="Nagy L.G."/>
            <person name="Floudas D."/>
            <person name="Copeland A."/>
            <person name="Barry K.W."/>
            <person name="Cichocki N."/>
            <person name="Veneault-Fourrey C."/>
            <person name="LaButti K."/>
            <person name="Lindquist E.A."/>
            <person name="Lipzen A."/>
            <person name="Lundell T."/>
            <person name="Morin E."/>
            <person name="Murat C."/>
            <person name="Riley R."/>
            <person name="Ohm R."/>
            <person name="Sun H."/>
            <person name="Tunlid A."/>
            <person name="Henrissat B."/>
            <person name="Grigoriev I.V."/>
            <person name="Hibbett D.S."/>
            <person name="Martin F."/>
        </authorList>
    </citation>
    <scope>NUCLEOTIDE SEQUENCE [LARGE SCALE GENOMIC DNA]</scope>
    <source>
        <strain evidence="9">Zn</strain>
    </source>
</reference>
<dbReference type="GO" id="GO:0034976">
    <property type="term" value="P:response to endoplasmic reticulum stress"/>
    <property type="evidence" value="ECO:0007669"/>
    <property type="project" value="TreeGrafter"/>
</dbReference>
<evidence type="ECO:0000313" key="9">
    <source>
        <dbReference type="Proteomes" id="UP000054321"/>
    </source>
</evidence>
<dbReference type="InParanoid" id="A0A0C3DSS4"/>
<dbReference type="Proteomes" id="UP000054321">
    <property type="component" value="Unassembled WGS sequence"/>
</dbReference>
<feature type="non-terminal residue" evidence="8">
    <location>
        <position position="1"/>
    </location>
</feature>
<evidence type="ECO:0000256" key="6">
    <source>
        <dbReference type="ARBA" id="ARBA00023235"/>
    </source>
</evidence>
<dbReference type="CDD" id="cd02961">
    <property type="entry name" value="PDI_a_family"/>
    <property type="match status" value="1"/>
</dbReference>
<comment type="subcellular location">
    <subcellularLocation>
        <location evidence="2">Endoplasmic reticulum lumen</location>
    </subcellularLocation>
</comment>
<accession>A0A0C3DSS4</accession>
<keyword evidence="7" id="KW-0676">Redox-active center</keyword>
<dbReference type="CDD" id="cd02981">
    <property type="entry name" value="PDI_b_family"/>
    <property type="match status" value="1"/>
</dbReference>
<evidence type="ECO:0000256" key="1">
    <source>
        <dbReference type="ARBA" id="ARBA00001182"/>
    </source>
</evidence>
<dbReference type="GO" id="GO:0006457">
    <property type="term" value="P:protein folding"/>
    <property type="evidence" value="ECO:0007669"/>
    <property type="project" value="TreeGrafter"/>
</dbReference>
<comment type="similarity">
    <text evidence="3">Belongs to the protein disulfide isomerase family.</text>
</comment>
<dbReference type="AlphaFoldDB" id="A0A0C3DSS4"/>